<keyword evidence="4" id="KW-0436">Ligase</keyword>
<keyword evidence="5" id="KW-0028">Amino-acid biosynthesis</keyword>
<dbReference type="Pfam" id="PF00733">
    <property type="entry name" value="Asn_synthase"/>
    <property type="match status" value="1"/>
</dbReference>
<dbReference type="PANTHER" id="PTHR11772">
    <property type="entry name" value="ASPARAGINE SYNTHETASE"/>
    <property type="match status" value="1"/>
</dbReference>
<evidence type="ECO:0000256" key="12">
    <source>
        <dbReference type="PIRNR" id="PIRNR001589"/>
    </source>
</evidence>
<protein>
    <recommendedName>
        <fullName evidence="3">Asparagine synthetase [glutamine-hydrolyzing]</fullName>
        <ecNumber evidence="2">6.3.5.4</ecNumber>
    </recommendedName>
    <alternativeName>
        <fullName evidence="10">Glutamine-dependent asparagine synthetase</fullName>
    </alternativeName>
</protein>
<comment type="catalytic activity">
    <reaction evidence="11">
        <text>L-aspartate + L-glutamine + ATP + H2O = L-asparagine + L-glutamate + AMP + diphosphate + H(+)</text>
        <dbReference type="Rhea" id="RHEA:12228"/>
        <dbReference type="ChEBI" id="CHEBI:15377"/>
        <dbReference type="ChEBI" id="CHEBI:15378"/>
        <dbReference type="ChEBI" id="CHEBI:29985"/>
        <dbReference type="ChEBI" id="CHEBI:29991"/>
        <dbReference type="ChEBI" id="CHEBI:30616"/>
        <dbReference type="ChEBI" id="CHEBI:33019"/>
        <dbReference type="ChEBI" id="CHEBI:58048"/>
        <dbReference type="ChEBI" id="CHEBI:58359"/>
        <dbReference type="ChEBI" id="CHEBI:456215"/>
        <dbReference type="EC" id="6.3.5.4"/>
    </reaction>
</comment>
<feature type="binding site" evidence="13">
    <location>
        <position position="130"/>
    </location>
    <ligand>
        <name>L-glutamine</name>
        <dbReference type="ChEBI" id="CHEBI:58359"/>
    </ligand>
</feature>
<evidence type="ECO:0000256" key="2">
    <source>
        <dbReference type="ARBA" id="ARBA00012737"/>
    </source>
</evidence>
<feature type="binding site" evidence="13">
    <location>
        <position position="263"/>
    </location>
    <ligand>
        <name>ATP</name>
        <dbReference type="ChEBI" id="CHEBI:30616"/>
    </ligand>
</feature>
<dbReference type="AlphaFoldDB" id="A0A1I7X944"/>
<keyword evidence="6 12" id="KW-0547">Nucleotide-binding</keyword>
<reference evidence="18" key="1">
    <citation type="submission" date="2016-11" db="UniProtKB">
        <authorList>
            <consortium name="WormBaseParasite"/>
        </authorList>
    </citation>
    <scope>IDENTIFICATION</scope>
</reference>
<evidence type="ECO:0000256" key="5">
    <source>
        <dbReference type="ARBA" id="ARBA00022605"/>
    </source>
</evidence>
<evidence type="ECO:0000256" key="4">
    <source>
        <dbReference type="ARBA" id="ARBA00022598"/>
    </source>
</evidence>
<feature type="site" description="Important for beta-aspartyl-AMP intermediate formation" evidence="14">
    <location>
        <position position="398"/>
    </location>
</feature>
<evidence type="ECO:0000313" key="18">
    <source>
        <dbReference type="WBParaSite" id="Hba_13954"/>
    </source>
</evidence>
<dbReference type="InterPro" id="IPR050795">
    <property type="entry name" value="Asn_Synthetase"/>
</dbReference>
<dbReference type="InterPro" id="IPR001962">
    <property type="entry name" value="Asn_synthase"/>
</dbReference>
<dbReference type="InterPro" id="IPR006426">
    <property type="entry name" value="Asn_synth_AEB"/>
</dbReference>
<dbReference type="EC" id="6.3.5.4" evidence="2"/>
<dbReference type="SUPFAM" id="SSF56235">
    <property type="entry name" value="N-terminal nucleophile aminohydrolases (Ntn hydrolases)"/>
    <property type="match status" value="1"/>
</dbReference>
<evidence type="ECO:0000256" key="13">
    <source>
        <dbReference type="PIRSR" id="PIRSR001589-2"/>
    </source>
</evidence>
<dbReference type="CDD" id="cd01991">
    <property type="entry name" value="Asn_synthase_B_C"/>
    <property type="match status" value="1"/>
</dbReference>
<dbReference type="PANTHER" id="PTHR11772:SF2">
    <property type="entry name" value="ASPARAGINE SYNTHETASE [GLUTAMINE-HYDROLYZING]"/>
    <property type="match status" value="1"/>
</dbReference>
<evidence type="ECO:0000256" key="3">
    <source>
        <dbReference type="ARBA" id="ARBA00021389"/>
    </source>
</evidence>
<evidence type="ECO:0000256" key="1">
    <source>
        <dbReference type="ARBA" id="ARBA00005187"/>
    </source>
</evidence>
<evidence type="ECO:0000259" key="16">
    <source>
        <dbReference type="PROSITE" id="PS51278"/>
    </source>
</evidence>
<dbReference type="InterPro" id="IPR029055">
    <property type="entry name" value="Ntn_hydrolases_N"/>
</dbReference>
<dbReference type="Proteomes" id="UP000095283">
    <property type="component" value="Unplaced"/>
</dbReference>
<name>A0A1I7X944_HETBA</name>
<proteinExistence type="predicted"/>
<dbReference type="GO" id="GO:0005524">
    <property type="term" value="F:ATP binding"/>
    <property type="evidence" value="ECO:0007669"/>
    <property type="project" value="UniProtKB-KW"/>
</dbReference>
<dbReference type="PIRSF" id="PIRSF001589">
    <property type="entry name" value="Asn_synthetase_glu-h"/>
    <property type="match status" value="1"/>
</dbReference>
<keyword evidence="9" id="KW-0315">Glutamine amidotransferase</keyword>
<evidence type="ECO:0000313" key="17">
    <source>
        <dbReference type="Proteomes" id="UP000095283"/>
    </source>
</evidence>
<organism evidence="17 18">
    <name type="scientific">Heterorhabditis bacteriophora</name>
    <name type="common">Entomopathogenic nematode worm</name>
    <dbReference type="NCBI Taxonomy" id="37862"/>
    <lineage>
        <taxon>Eukaryota</taxon>
        <taxon>Metazoa</taxon>
        <taxon>Ecdysozoa</taxon>
        <taxon>Nematoda</taxon>
        <taxon>Chromadorea</taxon>
        <taxon>Rhabditida</taxon>
        <taxon>Rhabditina</taxon>
        <taxon>Rhabditomorpha</taxon>
        <taxon>Strongyloidea</taxon>
        <taxon>Heterorhabditidae</taxon>
        <taxon>Heterorhabditis</taxon>
    </lineage>
</organism>
<evidence type="ECO:0000256" key="15">
    <source>
        <dbReference type="SAM" id="MobiDB-lite"/>
    </source>
</evidence>
<dbReference type="PROSITE" id="PS51278">
    <property type="entry name" value="GATASE_TYPE_2"/>
    <property type="match status" value="1"/>
</dbReference>
<evidence type="ECO:0000256" key="6">
    <source>
        <dbReference type="ARBA" id="ARBA00022741"/>
    </source>
</evidence>
<evidence type="ECO:0000256" key="10">
    <source>
        <dbReference type="ARBA" id="ARBA00030234"/>
    </source>
</evidence>
<feature type="compositionally biased region" description="Basic and acidic residues" evidence="15">
    <location>
        <begin position="603"/>
        <end position="618"/>
    </location>
</feature>
<keyword evidence="8" id="KW-0061">Asparagine biosynthesis</keyword>
<accession>A0A1I7X944</accession>
<evidence type="ECO:0000256" key="11">
    <source>
        <dbReference type="ARBA" id="ARBA00048741"/>
    </source>
</evidence>
<evidence type="ECO:0000256" key="9">
    <source>
        <dbReference type="ARBA" id="ARBA00022962"/>
    </source>
</evidence>
<dbReference type="GO" id="GO:0070981">
    <property type="term" value="P:L-asparagine biosynthetic process"/>
    <property type="evidence" value="ECO:0007669"/>
    <property type="project" value="UniProtKB-UniPathway"/>
</dbReference>
<feature type="binding site" evidence="13">
    <location>
        <begin position="396"/>
        <end position="397"/>
    </location>
    <ligand>
        <name>ATP</name>
        <dbReference type="ChEBI" id="CHEBI:30616"/>
    </ligand>
</feature>
<evidence type="ECO:0000256" key="7">
    <source>
        <dbReference type="ARBA" id="ARBA00022840"/>
    </source>
</evidence>
<dbReference type="Gene3D" id="3.60.20.10">
    <property type="entry name" value="Glutamine Phosphoribosylpyrophosphate, subunit 1, domain 1"/>
    <property type="match status" value="1"/>
</dbReference>
<dbReference type="WBParaSite" id="Hba_13954">
    <property type="protein sequence ID" value="Hba_13954"/>
    <property type="gene ID" value="Hba_13954"/>
</dbReference>
<sequence length="618" mass="71137">MEQYNDVLETIRSEFCDTILRQSSRDGKISDQYPIIWTAVGNQTLSVPDFIYNVDGRQMHRGPDFRGSYRDEKTGDILCHERLAIMDLGITQPIQGTLPSHQVIHNGEIYNHLSLRCNELKEMPLKTNCDSEVIIFLYEKIRDGQMCNMLDGVFAFALSFNGEFLAARDPVGVKQMYYGIDEDGRYFFSNEMKSIEDICGSTMLAVFPPGHFFQPGKGFIRYYQPLWFDHRLATMPLNYTLIHDTLVNAVIKRLMSDAPLGILLSGGLDSSLVRLAINPHLDNYLTIKNRIFLFFDYFKSCSAIAAREMNRQGLAVHSFSIGVDHTSPDVIAARKVAKYIGTHHHEFYFNVKEGIRNLRNLIWHLETYDVTSIRASTPMYFLSEKIRQLGIKVVLSGEGADEIFGGYLYFHNAPSDEDFQKETIDRVVHLYTADCLRADKSTMAHSVEVRVPFLDKEFMNVAIMTKAMHKRPQSIEGRKIEKFILRKAFDEETDPYLPHEILWRQKEQFSDGVGYTWIDQLMEFCANQVTDEELSQAHEVYPINTPHSKEALYMRRIFHELFPSDNAALTVRKWIPKWQSNQDPSGRASTAHKQSLHNVSAGKKRESTRHVEPRPHHA</sequence>
<dbReference type="InterPro" id="IPR017932">
    <property type="entry name" value="GATase_2_dom"/>
</dbReference>
<dbReference type="Pfam" id="PF13537">
    <property type="entry name" value="GATase_7"/>
    <property type="match status" value="1"/>
</dbReference>
<evidence type="ECO:0000256" key="8">
    <source>
        <dbReference type="ARBA" id="ARBA00022888"/>
    </source>
</evidence>
<feature type="compositionally biased region" description="Polar residues" evidence="15">
    <location>
        <begin position="580"/>
        <end position="598"/>
    </location>
</feature>
<dbReference type="SUPFAM" id="SSF52402">
    <property type="entry name" value="Adenine nucleotide alpha hydrolases-like"/>
    <property type="match status" value="1"/>
</dbReference>
<feature type="region of interest" description="Disordered" evidence="15">
    <location>
        <begin position="580"/>
        <end position="618"/>
    </location>
</feature>
<dbReference type="UniPathway" id="UPA00134">
    <property type="reaction ID" value="UER00195"/>
</dbReference>
<dbReference type="InterPro" id="IPR033738">
    <property type="entry name" value="AsnB_N"/>
</dbReference>
<dbReference type="CDD" id="cd00712">
    <property type="entry name" value="AsnB"/>
    <property type="match status" value="1"/>
</dbReference>
<feature type="domain" description="Glutamine amidotransferase type-2" evidence="16">
    <location>
        <begin position="16"/>
        <end position="218"/>
    </location>
</feature>
<keyword evidence="17" id="KW-1185">Reference proteome</keyword>
<dbReference type="InterPro" id="IPR014729">
    <property type="entry name" value="Rossmann-like_a/b/a_fold"/>
</dbReference>
<dbReference type="GO" id="GO:0005829">
    <property type="term" value="C:cytosol"/>
    <property type="evidence" value="ECO:0007669"/>
    <property type="project" value="TreeGrafter"/>
</dbReference>
<dbReference type="Gene3D" id="3.40.50.620">
    <property type="entry name" value="HUPs"/>
    <property type="match status" value="1"/>
</dbReference>
<evidence type="ECO:0000256" key="14">
    <source>
        <dbReference type="PIRSR" id="PIRSR001589-3"/>
    </source>
</evidence>
<keyword evidence="7 12" id="KW-0067">ATP-binding</keyword>
<comment type="pathway">
    <text evidence="1">Amino-acid biosynthesis; L-asparagine biosynthesis; L-asparagine from L-aspartate (L-Gln route): step 1/1.</text>
</comment>
<feature type="binding site" evidence="13">
    <location>
        <position position="321"/>
    </location>
    <ligand>
        <name>ATP</name>
        <dbReference type="ChEBI" id="CHEBI:30616"/>
    </ligand>
</feature>
<dbReference type="GO" id="GO:0004066">
    <property type="term" value="F:asparagine synthase (glutamine-hydrolyzing) activity"/>
    <property type="evidence" value="ECO:0007669"/>
    <property type="project" value="UniProtKB-EC"/>
</dbReference>